<feature type="domain" description="Mei2-like C-terminal RNA recognition motif" evidence="2">
    <location>
        <begin position="153"/>
        <end position="208"/>
    </location>
</feature>
<dbReference type="GO" id="GO:0003676">
    <property type="term" value="F:nucleic acid binding"/>
    <property type="evidence" value="ECO:0007669"/>
    <property type="project" value="InterPro"/>
</dbReference>
<dbReference type="AlphaFoldDB" id="A0AA88B0Y5"/>
<keyword evidence="4" id="KW-1185">Reference proteome</keyword>
<accession>A0AA88B0Y5</accession>
<dbReference type="Proteomes" id="UP001187192">
    <property type="component" value="Unassembled WGS sequence"/>
</dbReference>
<reference evidence="3" key="1">
    <citation type="submission" date="2023-07" db="EMBL/GenBank/DDBJ databases">
        <title>draft genome sequence of fig (Ficus carica).</title>
        <authorList>
            <person name="Takahashi T."/>
            <person name="Nishimura K."/>
        </authorList>
    </citation>
    <scope>NUCLEOTIDE SEQUENCE</scope>
</reference>
<evidence type="ECO:0000259" key="2">
    <source>
        <dbReference type="Pfam" id="PF04059"/>
    </source>
</evidence>
<sequence length="270" mass="31046">MAGSGTEKENMGKGREIMRSVLNPAAPEFFPQNYHQPFFIPNIITTTHQFHYNNYLYPNNSHNYFLVPPPLPPPPPPTHFPLAMPADEAEDHPQRHHRHHHHDQTAMVAVAADHHHDEEENRRRNQRRPRRRGSGLLGRKTRRRVLRGNSLTELNKGYAFVNFTSPQAASKFSEVANGQTWDHFHSFKRREIARARLQGKEELIRHFKSMVFPCGSEEFLPVWFVPPRDGTNKESVTETTVGWSVAPGPVDYSSGDELMRFLSGQFSQVV</sequence>
<dbReference type="InterPro" id="IPR035979">
    <property type="entry name" value="RBD_domain_sf"/>
</dbReference>
<protein>
    <recommendedName>
        <fullName evidence="2">Mei2-like C-terminal RNA recognition motif domain-containing protein</fullName>
    </recommendedName>
</protein>
<feature type="compositionally biased region" description="Basic and acidic residues" evidence="1">
    <location>
        <begin position="112"/>
        <end position="123"/>
    </location>
</feature>
<evidence type="ECO:0000313" key="3">
    <source>
        <dbReference type="EMBL" id="GMN55761.1"/>
    </source>
</evidence>
<dbReference type="EMBL" id="BTGU01000059">
    <property type="protein sequence ID" value="GMN55761.1"/>
    <property type="molecule type" value="Genomic_DNA"/>
</dbReference>
<gene>
    <name evidence="3" type="ORF">TIFTF001_024882</name>
</gene>
<organism evidence="3 4">
    <name type="scientific">Ficus carica</name>
    <name type="common">Common fig</name>
    <dbReference type="NCBI Taxonomy" id="3494"/>
    <lineage>
        <taxon>Eukaryota</taxon>
        <taxon>Viridiplantae</taxon>
        <taxon>Streptophyta</taxon>
        <taxon>Embryophyta</taxon>
        <taxon>Tracheophyta</taxon>
        <taxon>Spermatophyta</taxon>
        <taxon>Magnoliopsida</taxon>
        <taxon>eudicotyledons</taxon>
        <taxon>Gunneridae</taxon>
        <taxon>Pentapetalae</taxon>
        <taxon>rosids</taxon>
        <taxon>fabids</taxon>
        <taxon>Rosales</taxon>
        <taxon>Moraceae</taxon>
        <taxon>Ficeae</taxon>
        <taxon>Ficus</taxon>
    </lineage>
</organism>
<proteinExistence type="predicted"/>
<feature type="compositionally biased region" description="Basic residues" evidence="1">
    <location>
        <begin position="124"/>
        <end position="140"/>
    </location>
</feature>
<comment type="caution">
    <text evidence="3">The sequence shown here is derived from an EMBL/GenBank/DDBJ whole genome shotgun (WGS) entry which is preliminary data.</text>
</comment>
<dbReference type="SUPFAM" id="SSF54928">
    <property type="entry name" value="RNA-binding domain, RBD"/>
    <property type="match status" value="1"/>
</dbReference>
<evidence type="ECO:0000256" key="1">
    <source>
        <dbReference type="SAM" id="MobiDB-lite"/>
    </source>
</evidence>
<dbReference type="InterPro" id="IPR007201">
    <property type="entry name" value="Mei2-like_Rrm_C"/>
</dbReference>
<dbReference type="Pfam" id="PF04059">
    <property type="entry name" value="RRM_2"/>
    <property type="match status" value="1"/>
</dbReference>
<evidence type="ECO:0000313" key="4">
    <source>
        <dbReference type="Proteomes" id="UP001187192"/>
    </source>
</evidence>
<feature type="region of interest" description="Disordered" evidence="1">
    <location>
        <begin position="111"/>
        <end position="140"/>
    </location>
</feature>
<name>A0AA88B0Y5_FICCA</name>